<dbReference type="InterPro" id="IPR000531">
    <property type="entry name" value="Beta-barrel_TonB"/>
</dbReference>
<dbReference type="Gene3D" id="2.40.170.20">
    <property type="entry name" value="TonB-dependent receptor, beta-barrel domain"/>
    <property type="match status" value="1"/>
</dbReference>
<evidence type="ECO:0000259" key="14">
    <source>
        <dbReference type="Pfam" id="PF07715"/>
    </source>
</evidence>
<dbReference type="InterPro" id="IPR039426">
    <property type="entry name" value="TonB-dep_rcpt-like"/>
</dbReference>
<evidence type="ECO:0000256" key="11">
    <source>
        <dbReference type="RuleBase" id="RU003357"/>
    </source>
</evidence>
<dbReference type="Proteomes" id="UP000219452">
    <property type="component" value="Unassembled WGS sequence"/>
</dbReference>
<dbReference type="PANTHER" id="PTHR30069:SF29">
    <property type="entry name" value="HEMOGLOBIN AND HEMOGLOBIN-HAPTOGLOBIN-BINDING PROTEIN 1-RELATED"/>
    <property type="match status" value="1"/>
</dbReference>
<keyword evidence="4 10" id="KW-0812">Transmembrane</keyword>
<evidence type="ECO:0000256" key="3">
    <source>
        <dbReference type="ARBA" id="ARBA00022452"/>
    </source>
</evidence>
<feature type="domain" description="TonB-dependent receptor plug" evidence="14">
    <location>
        <begin position="122"/>
        <end position="225"/>
    </location>
</feature>
<keyword evidence="7 10" id="KW-0472">Membrane</keyword>
<dbReference type="Pfam" id="PF00593">
    <property type="entry name" value="TonB_dep_Rec_b-barrel"/>
    <property type="match status" value="1"/>
</dbReference>
<dbReference type="GO" id="GO:0015344">
    <property type="term" value="F:siderophore uptake transmembrane transporter activity"/>
    <property type="evidence" value="ECO:0007669"/>
    <property type="project" value="TreeGrafter"/>
</dbReference>
<gene>
    <name evidence="15" type="ORF">SAMN06269250_0016</name>
</gene>
<evidence type="ECO:0000256" key="4">
    <source>
        <dbReference type="ARBA" id="ARBA00022692"/>
    </source>
</evidence>
<proteinExistence type="inferred from homology"/>
<protein>
    <submittedName>
        <fullName evidence="15">Iron complex outermembrane recepter protein/hemoglobin/transferrin/lactoferrin receptor protein</fullName>
    </submittedName>
</protein>
<dbReference type="GO" id="GO:0044718">
    <property type="term" value="P:siderophore transmembrane transport"/>
    <property type="evidence" value="ECO:0007669"/>
    <property type="project" value="TreeGrafter"/>
</dbReference>
<dbReference type="Pfam" id="PF07715">
    <property type="entry name" value="Plug"/>
    <property type="match status" value="1"/>
</dbReference>
<dbReference type="InterPro" id="IPR037066">
    <property type="entry name" value="Plug_dom_sf"/>
</dbReference>
<keyword evidence="3 10" id="KW-1134">Transmembrane beta strand</keyword>
<dbReference type="OrthoDB" id="9764669at2"/>
<keyword evidence="5 12" id="KW-0732">Signal</keyword>
<evidence type="ECO:0000256" key="8">
    <source>
        <dbReference type="ARBA" id="ARBA00023170"/>
    </source>
</evidence>
<keyword evidence="8 15" id="KW-0675">Receptor</keyword>
<evidence type="ECO:0000256" key="1">
    <source>
        <dbReference type="ARBA" id="ARBA00004571"/>
    </source>
</evidence>
<evidence type="ECO:0000256" key="7">
    <source>
        <dbReference type="ARBA" id="ARBA00023136"/>
    </source>
</evidence>
<evidence type="ECO:0000313" key="16">
    <source>
        <dbReference type="Proteomes" id="UP000219452"/>
    </source>
</evidence>
<keyword evidence="9 10" id="KW-0998">Cell outer membrane</keyword>
<keyword evidence="2 10" id="KW-0813">Transport</keyword>
<feature type="signal peptide" evidence="12">
    <location>
        <begin position="1"/>
        <end position="19"/>
    </location>
</feature>
<dbReference type="Pfam" id="PF13715">
    <property type="entry name" value="CarbopepD_reg_2"/>
    <property type="match status" value="1"/>
</dbReference>
<dbReference type="AlphaFoldDB" id="A0A286GVB3"/>
<dbReference type="Gene3D" id="2.170.130.10">
    <property type="entry name" value="TonB-dependent receptor, plug domain"/>
    <property type="match status" value="1"/>
</dbReference>
<dbReference type="PANTHER" id="PTHR30069">
    <property type="entry name" value="TONB-DEPENDENT OUTER MEMBRANE RECEPTOR"/>
    <property type="match status" value="1"/>
</dbReference>
<evidence type="ECO:0000313" key="15">
    <source>
        <dbReference type="EMBL" id="SOD99493.1"/>
    </source>
</evidence>
<evidence type="ECO:0000256" key="10">
    <source>
        <dbReference type="PROSITE-ProRule" id="PRU01360"/>
    </source>
</evidence>
<dbReference type="PROSITE" id="PS52016">
    <property type="entry name" value="TONB_DEPENDENT_REC_3"/>
    <property type="match status" value="1"/>
</dbReference>
<sequence length="753" mass="82676">MNRLPILFWALLSSFFANSQTLTGVVRDARTDLPLTGVAVRVLQTSQGVVTNSLGEFSLYNLPPGTLTLRISSVGYRAHEEAVSANRSDQKLAIRLSAQIIQLNQQTVTTAQRTESPDFIRPEVTSVVSARDLRQRAPRTVPEALFGTTGVWLQKTNHGGGSPFVRGLTGQQTLLLVDGIRLNNATFRSGPNQYLNTIDPQSVRQIEVVRSTGSVAYGSDAIGGVVNVLTNNPQFSDKPGVTGSFFGKAMTQDMEYSGRAELGFSSANVAVLGALAYRKFGDLVAGEGLGKESPTGYNQLSGDIKARFRLSNRLVATAAYQHLNQDSVPVYHRVKLENYAYYLFNPQRRKLAYARLEGFYNRPWLESVQLTASWQQQTEGHQSQRNSNPTAIYERDETTSTGLTLLARANPARFWQMQNGIEWYHDGVGSTREDVNTQTKAITPKRGLYPDGASMNSLAVFSLHTLTFDRLTLTGGARYNAFSIRIPEQALGSAGTGNAQVRPSAVVGNVGVSYAIVPAVRLVGSLQSAFRAPNVDDLGTLGIVDFRYEVPNAALKPEQSFNKEVGVKIRTQRFSATVLAYHNRLSNFISRVRSGADSIQGYPVYLKQNSAESFIRGLEADVEYEFADNWLAYAGATYTYGQNKTANEPFRRIPPANGRLSLTYQPVTGWWARAELLVAGAQTRLAQGDKDDNRITKGGTPAWQVINLNGGYRWRSLTLSAELQNLTNQAYRTHGSGVDGVGRSAWLSVLVNW</sequence>
<evidence type="ECO:0000256" key="9">
    <source>
        <dbReference type="ARBA" id="ARBA00023237"/>
    </source>
</evidence>
<dbReference type="SUPFAM" id="SSF56935">
    <property type="entry name" value="Porins"/>
    <property type="match status" value="1"/>
</dbReference>
<name>A0A286GVB3_9BACT</name>
<keyword evidence="6 11" id="KW-0798">TonB box</keyword>
<dbReference type="GO" id="GO:0009279">
    <property type="term" value="C:cell outer membrane"/>
    <property type="evidence" value="ECO:0007669"/>
    <property type="project" value="UniProtKB-SubCell"/>
</dbReference>
<dbReference type="SUPFAM" id="SSF49464">
    <property type="entry name" value="Carboxypeptidase regulatory domain-like"/>
    <property type="match status" value="1"/>
</dbReference>
<accession>A0A286GVB3</accession>
<dbReference type="Gene3D" id="2.60.40.1120">
    <property type="entry name" value="Carboxypeptidase-like, regulatory domain"/>
    <property type="match status" value="1"/>
</dbReference>
<reference evidence="16" key="1">
    <citation type="submission" date="2017-09" db="EMBL/GenBank/DDBJ databases">
        <authorList>
            <person name="Varghese N."/>
            <person name="Submissions S."/>
        </authorList>
    </citation>
    <scope>NUCLEOTIDE SEQUENCE [LARGE SCALE GENOMIC DNA]</scope>
    <source>
        <strain evidence="16">DSM 29961</strain>
    </source>
</reference>
<evidence type="ECO:0000256" key="2">
    <source>
        <dbReference type="ARBA" id="ARBA00022448"/>
    </source>
</evidence>
<evidence type="ECO:0000256" key="12">
    <source>
        <dbReference type="SAM" id="SignalP"/>
    </source>
</evidence>
<keyword evidence="16" id="KW-1185">Reference proteome</keyword>
<dbReference type="CDD" id="cd01347">
    <property type="entry name" value="ligand_gated_channel"/>
    <property type="match status" value="1"/>
</dbReference>
<dbReference type="RefSeq" id="WP_097131910.1">
    <property type="nucleotide sequence ID" value="NZ_OCNH01000010.1"/>
</dbReference>
<dbReference type="EMBL" id="OCNH01000010">
    <property type="protein sequence ID" value="SOD99493.1"/>
    <property type="molecule type" value="Genomic_DNA"/>
</dbReference>
<feature type="chain" id="PRO_5012628791" evidence="12">
    <location>
        <begin position="20"/>
        <end position="753"/>
    </location>
</feature>
<feature type="domain" description="TonB-dependent receptor-like beta-barrel" evidence="13">
    <location>
        <begin position="337"/>
        <end position="726"/>
    </location>
</feature>
<evidence type="ECO:0000256" key="6">
    <source>
        <dbReference type="ARBA" id="ARBA00023077"/>
    </source>
</evidence>
<dbReference type="InterPro" id="IPR012910">
    <property type="entry name" value="Plug_dom"/>
</dbReference>
<comment type="subcellular location">
    <subcellularLocation>
        <location evidence="1 10">Cell outer membrane</location>
        <topology evidence="1 10">Multi-pass membrane protein</topology>
    </subcellularLocation>
</comment>
<evidence type="ECO:0000259" key="13">
    <source>
        <dbReference type="Pfam" id="PF00593"/>
    </source>
</evidence>
<dbReference type="InterPro" id="IPR008969">
    <property type="entry name" value="CarboxyPept-like_regulatory"/>
</dbReference>
<dbReference type="InterPro" id="IPR036942">
    <property type="entry name" value="Beta-barrel_TonB_sf"/>
</dbReference>
<organism evidence="15 16">
    <name type="scientific">Spirosoma fluviale</name>
    <dbReference type="NCBI Taxonomy" id="1597977"/>
    <lineage>
        <taxon>Bacteria</taxon>
        <taxon>Pseudomonadati</taxon>
        <taxon>Bacteroidota</taxon>
        <taxon>Cytophagia</taxon>
        <taxon>Cytophagales</taxon>
        <taxon>Cytophagaceae</taxon>
        <taxon>Spirosoma</taxon>
    </lineage>
</organism>
<comment type="similarity">
    <text evidence="10 11">Belongs to the TonB-dependent receptor family.</text>
</comment>
<evidence type="ECO:0000256" key="5">
    <source>
        <dbReference type="ARBA" id="ARBA00022729"/>
    </source>
</evidence>